<dbReference type="Pfam" id="PF22117">
    <property type="entry name" value="Fer4_Nqo3"/>
    <property type="match status" value="1"/>
</dbReference>
<dbReference type="InterPro" id="IPR001041">
    <property type="entry name" value="2Fe-2S_ferredoxin-type"/>
</dbReference>
<dbReference type="GO" id="GO:0016020">
    <property type="term" value="C:membrane"/>
    <property type="evidence" value="ECO:0007669"/>
    <property type="project" value="InterPro"/>
</dbReference>
<dbReference type="GO" id="GO:0008901">
    <property type="term" value="F:ferredoxin hydrogenase activity"/>
    <property type="evidence" value="ECO:0007669"/>
    <property type="project" value="InterPro"/>
</dbReference>
<dbReference type="NCBIfam" id="NF040763">
    <property type="entry name" value="FeFe_hydrog_A6"/>
    <property type="match status" value="1"/>
</dbReference>
<dbReference type="Proteomes" id="UP000190625">
    <property type="component" value="Unassembled WGS sequence"/>
</dbReference>
<dbReference type="PROSITE" id="PS51839">
    <property type="entry name" value="4FE4S_HC3"/>
    <property type="match status" value="1"/>
</dbReference>
<dbReference type="Gene3D" id="3.10.20.740">
    <property type="match status" value="1"/>
</dbReference>
<dbReference type="PROSITE" id="PS51085">
    <property type="entry name" value="2FE2S_FER_2"/>
    <property type="match status" value="1"/>
</dbReference>
<sequence length="601" mass="67183">MITVKIDGQEVEVEEGATIIDAAAKLDIDIPTLCYLKDLNEPGACRVCMVEIKGEEKLQPACIYKVSEGLEVKTNTPQVIEARKKVLELFLSDHPFDCLTCAANQNCELQSLAKQYGIRDIDFDGARNEFPVDDLSPSLVREPSKCILCRRCISVCSEIQEVHIYDVIDRGFKAVAAPAYNESLMDTPCITCGQCIMVCPTGALHEQNDSQKVWDALADESKHVVIQTAPSIRVTIGEMFGMEIGSLVTGQLVTALRRIGFDKVFDDCFGADVVVMEESYELMERLESGKDLPQFTSCCPGWVKFCETYYPSMIDNLSSCKSPQQVFGALTKSYYAERAGIDPEDIFCVSTMPCVAKKYESQRPEMDSSGFRDVDAVLTTRELGEMIKQVGLDITNLPEEEYDNPMGYATGAGVIFGSTGGVMEAALRTAYEKITGERLKDFKLESVRSDDFREAEIDLKDGKSLKVAVARGTSNARKLIHKIMSGEADYDFVEVMACPAGGCVGGGGQPIYSGRDKWMRMFSDRVKRAEGLFKADEEKEHRVAHENPYIKQLYDEYLGEPHSERSQRLLHTPYVDRQMYTRDERYSVKKNEKMKVADKNN</sequence>
<keyword evidence="4" id="KW-0479">Metal-binding</keyword>
<dbReference type="InterPro" id="IPR019574">
    <property type="entry name" value="NADH_UbQ_OxRdtase_Gsu_4Fe4S-bd"/>
</dbReference>
<dbReference type="GO" id="GO:0051539">
    <property type="term" value="F:4 iron, 4 sulfur cluster binding"/>
    <property type="evidence" value="ECO:0007669"/>
    <property type="project" value="UniProtKB-KW"/>
</dbReference>
<evidence type="ECO:0000256" key="2">
    <source>
        <dbReference type="ARBA" id="ARBA00022485"/>
    </source>
</evidence>
<feature type="domain" description="4Fe-4S ferredoxin-type" evidence="10">
    <location>
        <begin position="137"/>
        <end position="167"/>
    </location>
</feature>
<evidence type="ECO:0000313" key="13">
    <source>
        <dbReference type="Proteomes" id="UP000190625"/>
    </source>
</evidence>
<keyword evidence="3" id="KW-0001">2Fe-2S</keyword>
<dbReference type="GO" id="GO:0051537">
    <property type="term" value="F:2 iron, 2 sulfur cluster binding"/>
    <property type="evidence" value="ECO:0007669"/>
    <property type="project" value="UniProtKB-KW"/>
</dbReference>
<keyword evidence="13" id="KW-1185">Reference proteome</keyword>
<dbReference type="Gene3D" id="4.10.260.20">
    <property type="entry name" value="Iron hydrogenase, small subunit"/>
    <property type="match status" value="1"/>
</dbReference>
<feature type="domain" description="4Fe-4S ferredoxin-type" evidence="10">
    <location>
        <begin position="176"/>
        <end position="209"/>
    </location>
</feature>
<dbReference type="Gene3D" id="3.40.950.10">
    <property type="entry name" value="Fe-only Hydrogenase (Larger Subunit), Chain L, domain 3"/>
    <property type="match status" value="1"/>
</dbReference>
<dbReference type="Gene3D" id="3.40.50.1780">
    <property type="match status" value="1"/>
</dbReference>
<keyword evidence="7" id="KW-0408">Iron</keyword>
<dbReference type="InterPro" id="IPR017896">
    <property type="entry name" value="4Fe4S_Fe-S-bd"/>
</dbReference>
<dbReference type="InterPro" id="IPR036010">
    <property type="entry name" value="2Fe-2S_ferredoxin-like_sf"/>
</dbReference>
<dbReference type="FunFam" id="3.30.70.20:FF:000035">
    <property type="entry name" value="Iron hydrogenase 1"/>
    <property type="match status" value="1"/>
</dbReference>
<dbReference type="RefSeq" id="WP_078808838.1">
    <property type="nucleotide sequence ID" value="NZ_FUWM01000004.1"/>
</dbReference>
<evidence type="ECO:0000256" key="4">
    <source>
        <dbReference type="ARBA" id="ARBA00022723"/>
    </source>
</evidence>
<dbReference type="Pfam" id="PF13510">
    <property type="entry name" value="Fer2_4"/>
    <property type="match status" value="1"/>
</dbReference>
<dbReference type="CDD" id="cd00207">
    <property type="entry name" value="fer2"/>
    <property type="match status" value="1"/>
</dbReference>
<dbReference type="PROSITE" id="PS51379">
    <property type="entry name" value="4FE4S_FER_2"/>
    <property type="match status" value="2"/>
</dbReference>
<dbReference type="SMART" id="SM00902">
    <property type="entry name" value="Fe_hyd_SSU"/>
    <property type="match status" value="1"/>
</dbReference>
<dbReference type="AlphaFoldDB" id="A0A1T4JQ25"/>
<dbReference type="InterPro" id="IPR000283">
    <property type="entry name" value="NADH_UbQ_OxRdtase_75kDa_su_CS"/>
</dbReference>
<gene>
    <name evidence="12" type="ORF">SAMN02745118_00308</name>
</gene>
<accession>A0A1T4JQ25</accession>
<evidence type="ECO:0000256" key="8">
    <source>
        <dbReference type="ARBA" id="ARBA00023014"/>
    </source>
</evidence>
<evidence type="ECO:0000256" key="7">
    <source>
        <dbReference type="ARBA" id="ARBA00023004"/>
    </source>
</evidence>
<dbReference type="EMBL" id="FUWM01000004">
    <property type="protein sequence ID" value="SJZ32300.1"/>
    <property type="molecule type" value="Genomic_DNA"/>
</dbReference>
<dbReference type="SMART" id="SM00929">
    <property type="entry name" value="NADH-G_4Fe-4S_3"/>
    <property type="match status" value="1"/>
</dbReference>
<dbReference type="InterPro" id="IPR013352">
    <property type="entry name" value="Fe_hydrogenase_subset"/>
</dbReference>
<evidence type="ECO:0000256" key="1">
    <source>
        <dbReference type="ARBA" id="ARBA00001966"/>
    </source>
</evidence>
<dbReference type="SUPFAM" id="SSF54862">
    <property type="entry name" value="4Fe-4S ferredoxins"/>
    <property type="match status" value="1"/>
</dbReference>
<dbReference type="PANTHER" id="PTHR11615">
    <property type="entry name" value="NITRATE, FORMATE, IRON DEHYDROGENASE"/>
    <property type="match status" value="1"/>
</dbReference>
<evidence type="ECO:0000256" key="5">
    <source>
        <dbReference type="ARBA" id="ARBA00022737"/>
    </source>
</evidence>
<proteinExistence type="predicted"/>
<dbReference type="InterPro" id="IPR049830">
    <property type="entry name" value="HndD"/>
</dbReference>
<feature type="domain" description="4Fe-4S His(Cys)3-ligated-type" evidence="11">
    <location>
        <begin position="78"/>
        <end position="117"/>
    </location>
</feature>
<evidence type="ECO:0000256" key="6">
    <source>
        <dbReference type="ARBA" id="ARBA00023002"/>
    </source>
</evidence>
<evidence type="ECO:0000259" key="10">
    <source>
        <dbReference type="PROSITE" id="PS51379"/>
    </source>
</evidence>
<evidence type="ECO:0000313" key="12">
    <source>
        <dbReference type="EMBL" id="SJZ32300.1"/>
    </source>
</evidence>
<evidence type="ECO:0000256" key="3">
    <source>
        <dbReference type="ARBA" id="ARBA00022714"/>
    </source>
</evidence>
<evidence type="ECO:0000259" key="11">
    <source>
        <dbReference type="PROSITE" id="PS51839"/>
    </source>
</evidence>
<dbReference type="InterPro" id="IPR050340">
    <property type="entry name" value="Cytosolic_Fe-S_CAF"/>
</dbReference>
<dbReference type="FunFam" id="3.10.20.740:FF:000005">
    <property type="entry name" value="NADH:ubiquinone oxidoreductase subunit"/>
    <property type="match status" value="1"/>
</dbReference>
<reference evidence="13" key="1">
    <citation type="submission" date="2017-02" db="EMBL/GenBank/DDBJ databases">
        <authorList>
            <person name="Varghese N."/>
            <person name="Submissions S."/>
        </authorList>
    </citation>
    <scope>NUCLEOTIDE SEQUENCE [LARGE SCALE GENOMIC DNA]</scope>
    <source>
        <strain evidence="13">ATCC BAA-73</strain>
    </source>
</reference>
<dbReference type="OrthoDB" id="9805142at2"/>
<dbReference type="InterPro" id="IPR004108">
    <property type="entry name" value="Fe_hydrogenase_lsu_C"/>
</dbReference>
<keyword evidence="2" id="KW-0004">4Fe-4S</keyword>
<organism evidence="12 13">
    <name type="scientific">Selenihalanaerobacter shriftii</name>
    <dbReference type="NCBI Taxonomy" id="142842"/>
    <lineage>
        <taxon>Bacteria</taxon>
        <taxon>Bacillati</taxon>
        <taxon>Bacillota</taxon>
        <taxon>Clostridia</taxon>
        <taxon>Halanaerobiales</taxon>
        <taxon>Halobacteroidaceae</taxon>
        <taxon>Selenihalanaerobacter</taxon>
    </lineage>
</organism>
<dbReference type="InterPro" id="IPR054351">
    <property type="entry name" value="NADH_UbQ_OxRdtase_ferredoxin"/>
</dbReference>
<dbReference type="InterPro" id="IPR036991">
    <property type="entry name" value="Fe_hydrogenase_ssu_sf"/>
</dbReference>
<keyword evidence="6" id="KW-0560">Oxidoreductase</keyword>
<dbReference type="GO" id="GO:0042773">
    <property type="term" value="P:ATP synthesis coupled electron transport"/>
    <property type="evidence" value="ECO:0007669"/>
    <property type="project" value="InterPro"/>
</dbReference>
<dbReference type="SUPFAM" id="SSF54292">
    <property type="entry name" value="2Fe-2S ferredoxin-like"/>
    <property type="match status" value="1"/>
</dbReference>
<dbReference type="Pfam" id="PF02906">
    <property type="entry name" value="Fe_hyd_lg_C"/>
    <property type="match status" value="1"/>
</dbReference>
<dbReference type="PROSITE" id="PS00198">
    <property type="entry name" value="4FE4S_FER_1"/>
    <property type="match status" value="1"/>
</dbReference>
<dbReference type="SUPFAM" id="SSF53920">
    <property type="entry name" value="Fe-only hydrogenase"/>
    <property type="match status" value="1"/>
</dbReference>
<comment type="cofactor">
    <cofactor evidence="1">
        <name>[4Fe-4S] cluster</name>
        <dbReference type="ChEBI" id="CHEBI:49883"/>
    </cofactor>
</comment>
<protein>
    <submittedName>
        <fullName evidence="12">NAD(P)-dependent iron-only hydrogenase catalytic subunit</fullName>
    </submittedName>
</protein>
<evidence type="ECO:0000259" key="9">
    <source>
        <dbReference type="PROSITE" id="PS51085"/>
    </source>
</evidence>
<dbReference type="Gene3D" id="3.30.70.20">
    <property type="match status" value="1"/>
</dbReference>
<dbReference type="GO" id="GO:0005506">
    <property type="term" value="F:iron ion binding"/>
    <property type="evidence" value="ECO:0007669"/>
    <property type="project" value="InterPro"/>
</dbReference>
<dbReference type="STRING" id="142842.SAMN02745118_00308"/>
<dbReference type="Pfam" id="PF02256">
    <property type="entry name" value="Fe_hyd_SSU"/>
    <property type="match status" value="1"/>
</dbReference>
<dbReference type="GO" id="GO:0008137">
    <property type="term" value="F:NADH dehydrogenase (ubiquinone) activity"/>
    <property type="evidence" value="ECO:0007669"/>
    <property type="project" value="InterPro"/>
</dbReference>
<dbReference type="InterPro" id="IPR009016">
    <property type="entry name" value="Fe_hydrogenase"/>
</dbReference>
<dbReference type="InterPro" id="IPR003149">
    <property type="entry name" value="Fe_hydrogenase_ssu"/>
</dbReference>
<dbReference type="InterPro" id="IPR017900">
    <property type="entry name" value="4Fe4S_Fe_S_CS"/>
</dbReference>
<feature type="domain" description="2Fe-2S ferredoxin-type" evidence="9">
    <location>
        <begin position="1"/>
        <end position="78"/>
    </location>
</feature>
<dbReference type="Pfam" id="PF10588">
    <property type="entry name" value="NADH-G_4Fe-4S_3"/>
    <property type="match status" value="1"/>
</dbReference>
<keyword evidence="8" id="KW-0411">Iron-sulfur</keyword>
<dbReference type="NCBIfam" id="TIGR02512">
    <property type="entry name" value="FeFe_hydrog_A"/>
    <property type="match status" value="1"/>
</dbReference>
<keyword evidence="5" id="KW-0677">Repeat</keyword>
<dbReference type="PROSITE" id="PS00641">
    <property type="entry name" value="COMPLEX1_75K_1"/>
    <property type="match status" value="1"/>
</dbReference>
<name>A0A1T4JQ25_9FIRM</name>